<protein>
    <submittedName>
        <fullName evidence="8">Prolipoprotein diacylglyceryl transferase family protein</fullName>
        <ecNumber evidence="8">2.4.99.-</ecNumber>
    </submittedName>
</protein>
<comment type="caution">
    <text evidence="8">The sequence shown here is derived from an EMBL/GenBank/DDBJ whole genome shotgun (WGS) entry which is preliminary data.</text>
</comment>
<evidence type="ECO:0000256" key="3">
    <source>
        <dbReference type="ARBA" id="ARBA00022679"/>
    </source>
</evidence>
<evidence type="ECO:0000256" key="7">
    <source>
        <dbReference type="SAM" id="Phobius"/>
    </source>
</evidence>
<evidence type="ECO:0000313" key="8">
    <source>
        <dbReference type="EMBL" id="MFB5946941.1"/>
    </source>
</evidence>
<keyword evidence="4 7" id="KW-0812">Transmembrane</keyword>
<evidence type="ECO:0000256" key="6">
    <source>
        <dbReference type="ARBA" id="ARBA00023136"/>
    </source>
</evidence>
<feature type="transmembrane region" description="Helical" evidence="7">
    <location>
        <begin position="183"/>
        <end position="206"/>
    </location>
</feature>
<dbReference type="PANTHER" id="PTHR30589:SF0">
    <property type="entry name" value="PHOSPHATIDYLGLYCEROL--PROLIPOPROTEIN DIACYLGLYCERYL TRANSFERASE"/>
    <property type="match status" value="1"/>
</dbReference>
<feature type="transmembrane region" description="Helical" evidence="7">
    <location>
        <begin position="320"/>
        <end position="339"/>
    </location>
</feature>
<gene>
    <name evidence="8" type="ORF">WKR92_13995</name>
</gene>
<feature type="transmembrane region" description="Helical" evidence="7">
    <location>
        <begin position="70"/>
        <end position="89"/>
    </location>
</feature>
<evidence type="ECO:0000256" key="5">
    <source>
        <dbReference type="ARBA" id="ARBA00022989"/>
    </source>
</evidence>
<keyword evidence="2" id="KW-1003">Cell membrane</keyword>
<dbReference type="EC" id="2.4.99.-" evidence="8"/>
<dbReference type="PANTHER" id="PTHR30589">
    <property type="entry name" value="PROLIPOPROTEIN DIACYLGLYCERYL TRANSFERASE"/>
    <property type="match status" value="1"/>
</dbReference>
<feature type="transmembrane region" description="Helical" evidence="7">
    <location>
        <begin position="297"/>
        <end position="314"/>
    </location>
</feature>
<dbReference type="InterPro" id="IPR001640">
    <property type="entry name" value="Lgt"/>
</dbReference>
<accession>A0ABV5CHJ0</accession>
<dbReference type="Proteomes" id="UP001580928">
    <property type="component" value="Unassembled WGS sequence"/>
</dbReference>
<feature type="transmembrane region" description="Helical" evidence="7">
    <location>
        <begin position="109"/>
        <end position="124"/>
    </location>
</feature>
<feature type="transmembrane region" description="Helical" evidence="7">
    <location>
        <begin position="15"/>
        <end position="39"/>
    </location>
</feature>
<keyword evidence="6 7" id="KW-0472">Membrane</keyword>
<keyword evidence="5 7" id="KW-1133">Transmembrane helix</keyword>
<dbReference type="Pfam" id="PF01790">
    <property type="entry name" value="LGT"/>
    <property type="match status" value="1"/>
</dbReference>
<comment type="similarity">
    <text evidence="1">Belongs to the Lgt family.</text>
</comment>
<evidence type="ECO:0000256" key="4">
    <source>
        <dbReference type="ARBA" id="ARBA00022692"/>
    </source>
</evidence>
<keyword evidence="9" id="KW-1185">Reference proteome</keyword>
<evidence type="ECO:0000256" key="2">
    <source>
        <dbReference type="ARBA" id="ARBA00022475"/>
    </source>
</evidence>
<organism evidence="8 9">
    <name type="scientific">Albibacterium profundi</name>
    <dbReference type="NCBI Taxonomy" id="3134906"/>
    <lineage>
        <taxon>Bacteria</taxon>
        <taxon>Pseudomonadati</taxon>
        <taxon>Bacteroidota</taxon>
        <taxon>Sphingobacteriia</taxon>
        <taxon>Sphingobacteriales</taxon>
        <taxon>Sphingobacteriaceae</taxon>
        <taxon>Albibacterium</taxon>
    </lineage>
</organism>
<reference evidence="8 9" key="1">
    <citation type="submission" date="2024-04" db="EMBL/GenBank/DDBJ databases">
        <title>Albibacterium profundi sp. nov., isolated from sediment of the Challenger Deep of Mariana Trench.</title>
        <authorList>
            <person name="Wang Y."/>
        </authorList>
    </citation>
    <scope>NUCLEOTIDE SEQUENCE [LARGE SCALE GENOMIC DNA]</scope>
    <source>
        <strain evidence="8 9">RHL897</strain>
    </source>
</reference>
<keyword evidence="8" id="KW-0328">Glycosyltransferase</keyword>
<proteinExistence type="inferred from homology"/>
<evidence type="ECO:0000313" key="9">
    <source>
        <dbReference type="Proteomes" id="UP001580928"/>
    </source>
</evidence>
<feature type="transmembrane region" description="Helical" evidence="7">
    <location>
        <begin position="360"/>
        <end position="377"/>
    </location>
</feature>
<feature type="transmembrane region" description="Helical" evidence="7">
    <location>
        <begin position="145"/>
        <end position="163"/>
    </location>
</feature>
<evidence type="ECO:0000256" key="1">
    <source>
        <dbReference type="ARBA" id="ARBA00007150"/>
    </source>
</evidence>
<sequence>MFPTLSHLIEYFTGIFIPLPIQTFGLFVAIAFIVGYSLFVKEMKRKEKEGLIKPYKRVSIQGEPAGTGELILNGVIGFLLGFKVVHALFNYSSLVQDPQGFLLSGEGNWLGGIVGAGLFVYWIWKEKKQNQLPKPKKVTESVMPHTLMGNVLVWAAIFGLIGAKVFHNLEYWDEFMANPIEGIFSFSGLTFYGGLICGGAAVLYIANKYGVKPAHMLDIGGVGMILAYGVGRLGCQLSGDGDWGIENTNPKPDALSWLPDWAWSFKFPHNVLDAGVPIEGCTGRFCHELPVGVYPTSLYEFVMCLIIFGILWAIRKKIRFPGMLFAIYLIFSGIERFTIELIRVNSKYNAFGLEFTQAEMISVIMVIAGVIGIFWSMNYGKKNPETMAPRYD</sequence>
<dbReference type="EMBL" id="JBBVGT010000003">
    <property type="protein sequence ID" value="MFB5946941.1"/>
    <property type="molecule type" value="Genomic_DNA"/>
</dbReference>
<keyword evidence="3 8" id="KW-0808">Transferase</keyword>
<dbReference type="RefSeq" id="WP_375558470.1">
    <property type="nucleotide sequence ID" value="NZ_JBBVGT010000003.1"/>
</dbReference>
<dbReference type="GO" id="GO:0016757">
    <property type="term" value="F:glycosyltransferase activity"/>
    <property type="evidence" value="ECO:0007669"/>
    <property type="project" value="UniProtKB-KW"/>
</dbReference>
<name>A0ABV5CHJ0_9SPHI</name>